<dbReference type="KEGG" id="ntr:B0W44_07510"/>
<evidence type="ECO:0000259" key="4">
    <source>
        <dbReference type="Pfam" id="PF01551"/>
    </source>
</evidence>
<keyword evidence="2" id="KW-1133">Transmembrane helix</keyword>
<name>A0A1U9K6J2_9BACL</name>
<dbReference type="CDD" id="cd12797">
    <property type="entry name" value="M23_peptidase"/>
    <property type="match status" value="1"/>
</dbReference>
<dbReference type="InterPro" id="IPR031304">
    <property type="entry name" value="SLT_2"/>
</dbReference>
<dbReference type="SUPFAM" id="SSF51261">
    <property type="entry name" value="Duplicated hybrid motif"/>
    <property type="match status" value="1"/>
</dbReference>
<evidence type="ECO:0008006" key="9">
    <source>
        <dbReference type="Google" id="ProtNLM"/>
    </source>
</evidence>
<dbReference type="STRING" id="1471761.B0W44_07510"/>
<dbReference type="Pfam" id="PF13406">
    <property type="entry name" value="SLT_2"/>
    <property type="match status" value="1"/>
</dbReference>
<evidence type="ECO:0000313" key="6">
    <source>
        <dbReference type="EMBL" id="AQS55654.1"/>
    </source>
</evidence>
<organism evidence="6 8">
    <name type="scientific">Novibacillus thermophilus</name>
    <dbReference type="NCBI Taxonomy" id="1471761"/>
    <lineage>
        <taxon>Bacteria</taxon>
        <taxon>Bacillati</taxon>
        <taxon>Bacillota</taxon>
        <taxon>Bacilli</taxon>
        <taxon>Bacillales</taxon>
        <taxon>Thermoactinomycetaceae</taxon>
        <taxon>Novibacillus</taxon>
    </lineage>
</organism>
<dbReference type="RefSeq" id="WP_077719523.1">
    <property type="nucleotide sequence ID" value="NZ_CP019699.1"/>
</dbReference>
<dbReference type="Gene3D" id="1.10.530.10">
    <property type="match status" value="1"/>
</dbReference>
<evidence type="ECO:0000259" key="5">
    <source>
        <dbReference type="Pfam" id="PF13406"/>
    </source>
</evidence>
<dbReference type="SUPFAM" id="SSF53955">
    <property type="entry name" value="Lysozyme-like"/>
    <property type="match status" value="1"/>
</dbReference>
<evidence type="ECO:0000259" key="3">
    <source>
        <dbReference type="Pfam" id="PF01464"/>
    </source>
</evidence>
<dbReference type="InterPro" id="IPR023346">
    <property type="entry name" value="Lysozyme-like_dom_sf"/>
</dbReference>
<feature type="domain" description="M23ase beta-sheet core" evidence="4">
    <location>
        <begin position="289"/>
        <end position="386"/>
    </location>
</feature>
<evidence type="ECO:0000313" key="7">
    <source>
        <dbReference type="EMBL" id="AQS56992.1"/>
    </source>
</evidence>
<dbReference type="InterPro" id="IPR008258">
    <property type="entry name" value="Transglycosylase_SLT_dom_1"/>
</dbReference>
<reference evidence="6 8" key="1">
    <citation type="journal article" date="2015" name="Int. J. Syst. Evol. Microbiol.">
        <title>Novibacillus thermophilus gen. nov., sp. nov., a Gram-staining-negative and moderately thermophilic member of the family Thermoactinomycetaceae.</title>
        <authorList>
            <person name="Yang G."/>
            <person name="Chen J."/>
            <person name="Zhou S."/>
        </authorList>
    </citation>
    <scope>NUCLEOTIDE SEQUENCE [LARGE SCALE GENOMIC DNA]</scope>
    <source>
        <strain evidence="6 8">SG-1</strain>
    </source>
</reference>
<keyword evidence="2" id="KW-0472">Membrane</keyword>
<proteinExistence type="predicted"/>
<evidence type="ECO:0000256" key="2">
    <source>
        <dbReference type="SAM" id="Phobius"/>
    </source>
</evidence>
<dbReference type="OrthoDB" id="9809488at2"/>
<dbReference type="AlphaFoldDB" id="A0A1U9K6J2"/>
<feature type="domain" description="Transglycosylase SLT" evidence="3">
    <location>
        <begin position="96"/>
        <end position="139"/>
    </location>
</feature>
<keyword evidence="2" id="KW-0812">Transmembrane</keyword>
<keyword evidence="8" id="KW-1185">Reference proteome</keyword>
<accession>A0A1U9K6J2</accession>
<dbReference type="Gene3D" id="2.70.70.10">
    <property type="entry name" value="Glucose Permease (Domain IIA)"/>
    <property type="match status" value="1"/>
</dbReference>
<protein>
    <recommendedName>
        <fullName evidence="9">Peptidase M23 domain-containing protein</fullName>
    </recommendedName>
</protein>
<dbReference type="InterPro" id="IPR050570">
    <property type="entry name" value="Cell_wall_metabolism_enzyme"/>
</dbReference>
<dbReference type="Pfam" id="PF01551">
    <property type="entry name" value="Peptidase_M23"/>
    <property type="match status" value="1"/>
</dbReference>
<feature type="domain" description="Transglycosylase SLT" evidence="5">
    <location>
        <begin position="173"/>
        <end position="227"/>
    </location>
</feature>
<reference evidence="6" key="2">
    <citation type="submission" date="2017-02" db="EMBL/GenBank/DDBJ databases">
        <authorList>
            <person name="Peterson S.W."/>
        </authorList>
    </citation>
    <scope>NUCLEOTIDE SEQUENCE</scope>
    <source>
        <strain evidence="6">SG-1</strain>
    </source>
</reference>
<dbReference type="InterPro" id="IPR016047">
    <property type="entry name" value="M23ase_b-sheet_dom"/>
</dbReference>
<dbReference type="GO" id="GO:0004222">
    <property type="term" value="F:metalloendopeptidase activity"/>
    <property type="evidence" value="ECO:0007669"/>
    <property type="project" value="TreeGrafter"/>
</dbReference>
<keyword evidence="1" id="KW-0732">Signal</keyword>
<dbReference type="PANTHER" id="PTHR21666">
    <property type="entry name" value="PEPTIDASE-RELATED"/>
    <property type="match status" value="1"/>
</dbReference>
<dbReference type="EMBL" id="CP019699">
    <property type="protein sequence ID" value="AQS56992.1"/>
    <property type="molecule type" value="Genomic_DNA"/>
</dbReference>
<feature type="transmembrane region" description="Helical" evidence="2">
    <location>
        <begin position="39"/>
        <end position="69"/>
    </location>
</feature>
<evidence type="ECO:0000313" key="8">
    <source>
        <dbReference type="Proteomes" id="UP000188603"/>
    </source>
</evidence>
<sequence length="404" mass="43092">MEQTDTKQRERAKKIAKKGASFAVRKVGKKLMAKAGGSVLAAAGPIILVILGVLLLLLIVVMLVSVAVLSFSSPFEGEEYAGYEEVMYLYYTIYLEAEKEYGIPWTVLAGVHKVESDFGRNRNVSPAGAIGHMQFMPCTWVGWKYPGCQGTKGSPKGGIPSHQLTDPELIKRYGGIGMDANGDGKADPWDAYDAIFTAAKYLKSLGYDRDPSGALAAYNAGSANSPAGQEYAQNVMGYATVFAASIGNMEGIPVFAGGAIGSYPVQNGGDVISSPFGRRTDPVTGEPGRMHRGVDFAVPVGTPVYVPADGEVILVGCDTQGCSKGYGKRIYIKHDGFYTLYGHLSHYTVKKGQKVKAGDMIALSGNTGKSTGPHLHWEVRVGNNLAQNAVDPLRFFSLLAKGES</sequence>
<dbReference type="KEGG" id="ntr:B0W44_15800"/>
<gene>
    <name evidence="6" type="ORF">B0W44_07510</name>
    <name evidence="7" type="ORF">B0W44_15800</name>
</gene>
<dbReference type="PANTHER" id="PTHR21666:SF289">
    <property type="entry name" value="L-ALA--D-GLU ENDOPEPTIDASE"/>
    <property type="match status" value="1"/>
</dbReference>
<dbReference type="Pfam" id="PF01464">
    <property type="entry name" value="SLT"/>
    <property type="match status" value="1"/>
</dbReference>
<dbReference type="InterPro" id="IPR011055">
    <property type="entry name" value="Dup_hybrid_motif"/>
</dbReference>
<dbReference type="Proteomes" id="UP000188603">
    <property type="component" value="Chromosome"/>
</dbReference>
<dbReference type="EMBL" id="CP019699">
    <property type="protein sequence ID" value="AQS55654.1"/>
    <property type="molecule type" value="Genomic_DNA"/>
</dbReference>
<dbReference type="CDD" id="cd13399">
    <property type="entry name" value="Slt35-like"/>
    <property type="match status" value="1"/>
</dbReference>
<evidence type="ECO:0000256" key="1">
    <source>
        <dbReference type="ARBA" id="ARBA00022729"/>
    </source>
</evidence>